<proteinExistence type="predicted"/>
<accession>A0A430FDE3</accession>
<feature type="transmembrane region" description="Helical" evidence="1">
    <location>
        <begin position="223"/>
        <end position="239"/>
    </location>
</feature>
<feature type="transmembrane region" description="Helical" evidence="1">
    <location>
        <begin position="151"/>
        <end position="170"/>
    </location>
</feature>
<name>A0A430FDE3_9BIFI</name>
<keyword evidence="3" id="KW-1185">Reference proteome</keyword>
<feature type="transmembrane region" description="Helical" evidence="1">
    <location>
        <begin position="456"/>
        <end position="476"/>
    </location>
</feature>
<dbReference type="RefSeq" id="WP_125982392.1">
    <property type="nucleotide sequence ID" value="NZ_QXGL01000011.1"/>
</dbReference>
<dbReference type="Proteomes" id="UP000287533">
    <property type="component" value="Unassembled WGS sequence"/>
</dbReference>
<gene>
    <name evidence="2" type="ORF">D2E25_1958</name>
</gene>
<dbReference type="AlphaFoldDB" id="A0A430FDE3"/>
<keyword evidence="1" id="KW-1133">Transmembrane helix</keyword>
<sequence>MASHARAPQHRSSTASFRPAPHNWVAASVVAYIVLSAIMRVWLSYSWNINQPYWAPADDGLVVREAIGGVNDYLTITKRPGFSLFLKIVHLSHVPLTIWIAAAWIAAALALAWTVQRICGRWLVTAIAFTLAVWCPVGFDAQIGQRAYRGSILSPAVLLLAAALVAMFVARSWVSRLAWALIVGITTGWIWLAKEDSLWIIPMVLVACIACVIKTLTSRERRIAGVLVLLPVLLIPVAGDMAARARSEHFWGVNLLETRTEGELAGFVSRVYRIEAPNRTYKRWSPDTAIDQALKAAPELENLRPYLMAGMYRENHGDDLGIWGDYLTWQLRYAISSANGDQWPSQADLQQLFARANQQLDDAAARGEITYDQRFTPGKLVAPISWDDVRDRVLPLVGPAMLQTLIPREWQAPIVDTRPITTARAQEVKDTYLAYINENERPQRHLWAATVIERGWVVLAVVGALCAVVGALLGMIRRHAEAFIAVAFALYALVYVAAECWFLVFLDGDLIWVYAVANAQPLVVAAVGVALAAGCMPRARASASAPRVRARGRHVRG</sequence>
<feature type="transmembrane region" description="Helical" evidence="1">
    <location>
        <begin position="122"/>
        <end position="139"/>
    </location>
</feature>
<reference evidence="2 3" key="1">
    <citation type="submission" date="2018-09" db="EMBL/GenBank/DDBJ databases">
        <title>Characterization of the phylogenetic diversity of five novel species belonging to the genus Bifidobacterium.</title>
        <authorList>
            <person name="Lugli G.A."/>
            <person name="Duranti S."/>
            <person name="Milani C."/>
        </authorList>
    </citation>
    <scope>NUCLEOTIDE SEQUENCE [LARGE SCALE GENOMIC DNA]</scope>
    <source>
        <strain evidence="2 3">2034B</strain>
    </source>
</reference>
<organism evidence="2 3">
    <name type="scientific">Bifidobacterium goeldii</name>
    <dbReference type="NCBI Taxonomy" id="2306975"/>
    <lineage>
        <taxon>Bacteria</taxon>
        <taxon>Bacillati</taxon>
        <taxon>Actinomycetota</taxon>
        <taxon>Actinomycetes</taxon>
        <taxon>Bifidobacteriales</taxon>
        <taxon>Bifidobacteriaceae</taxon>
        <taxon>Bifidobacterium</taxon>
    </lineage>
</organism>
<evidence type="ECO:0000313" key="3">
    <source>
        <dbReference type="Proteomes" id="UP000287533"/>
    </source>
</evidence>
<feature type="transmembrane region" description="Helical" evidence="1">
    <location>
        <begin position="511"/>
        <end position="533"/>
    </location>
</feature>
<keyword evidence="1" id="KW-0812">Transmembrane</keyword>
<feature type="transmembrane region" description="Helical" evidence="1">
    <location>
        <begin position="21"/>
        <end position="43"/>
    </location>
</feature>
<dbReference type="EMBL" id="QXGL01000011">
    <property type="protein sequence ID" value="RSX50812.1"/>
    <property type="molecule type" value="Genomic_DNA"/>
</dbReference>
<evidence type="ECO:0000256" key="1">
    <source>
        <dbReference type="SAM" id="Phobius"/>
    </source>
</evidence>
<keyword evidence="1" id="KW-0472">Membrane</keyword>
<feature type="transmembrane region" description="Helical" evidence="1">
    <location>
        <begin position="483"/>
        <end position="505"/>
    </location>
</feature>
<evidence type="ECO:0000313" key="2">
    <source>
        <dbReference type="EMBL" id="RSX50812.1"/>
    </source>
</evidence>
<dbReference type="OrthoDB" id="3230998at2"/>
<feature type="transmembrane region" description="Helical" evidence="1">
    <location>
        <begin position="96"/>
        <end position="115"/>
    </location>
</feature>
<feature type="transmembrane region" description="Helical" evidence="1">
    <location>
        <begin position="177"/>
        <end position="193"/>
    </location>
</feature>
<protein>
    <submittedName>
        <fullName evidence="2">Uncharacterized protein</fullName>
    </submittedName>
</protein>
<feature type="transmembrane region" description="Helical" evidence="1">
    <location>
        <begin position="199"/>
        <end position="216"/>
    </location>
</feature>
<comment type="caution">
    <text evidence="2">The sequence shown here is derived from an EMBL/GenBank/DDBJ whole genome shotgun (WGS) entry which is preliminary data.</text>
</comment>